<evidence type="ECO:0000313" key="2">
    <source>
        <dbReference type="EMBL" id="RHY25688.1"/>
    </source>
</evidence>
<gene>
    <name evidence="2" type="ORF">DYB32_008162</name>
</gene>
<protein>
    <submittedName>
        <fullName evidence="2">Uncharacterized protein</fullName>
    </submittedName>
</protein>
<comment type="caution">
    <text evidence="2">The sequence shown here is derived from an EMBL/GenBank/DDBJ whole genome shotgun (WGS) entry which is preliminary data.</text>
</comment>
<dbReference type="Proteomes" id="UP000285060">
    <property type="component" value="Unassembled WGS sequence"/>
</dbReference>
<proteinExistence type="predicted"/>
<evidence type="ECO:0000256" key="1">
    <source>
        <dbReference type="SAM" id="MobiDB-lite"/>
    </source>
</evidence>
<sequence length="224" mass="25064">MAIPTSVCLRACSSAPPVHEGQVKERKRINLIDPSVTPFITRSSIGFMDPLRGALLHAVPRFPGRSIDWIFNGSNSTNHGRRRWIRNGSIIVADSDRRRDRLQTPGRPFENGWANDRMSPHDRKASTTAFFSSQRLAVYTQTIADAPGVSHHPNWAILRDMVDNQLPKFLAHLQVQIDANDAKARHIRAQLDIVRQKRLAVQDCILQFDTYPAIPTPTASASSA</sequence>
<feature type="region of interest" description="Disordered" evidence="1">
    <location>
        <begin position="101"/>
        <end position="121"/>
    </location>
</feature>
<evidence type="ECO:0000313" key="3">
    <source>
        <dbReference type="Proteomes" id="UP000285060"/>
    </source>
</evidence>
<reference evidence="2 3" key="1">
    <citation type="submission" date="2018-08" db="EMBL/GenBank/DDBJ databases">
        <title>Aphanomyces genome sequencing and annotation.</title>
        <authorList>
            <person name="Minardi D."/>
            <person name="Oidtmann B."/>
            <person name="Van Der Giezen M."/>
            <person name="Studholme D.J."/>
        </authorList>
    </citation>
    <scope>NUCLEOTIDE SEQUENCE [LARGE SCALE GENOMIC DNA]</scope>
    <source>
        <strain evidence="2 3">NJM0002</strain>
    </source>
</reference>
<dbReference type="EMBL" id="QUSY01001218">
    <property type="protein sequence ID" value="RHY25688.1"/>
    <property type="molecule type" value="Genomic_DNA"/>
</dbReference>
<name>A0A3R7CVW5_9STRA</name>
<accession>A0A3R7CVW5</accession>
<keyword evidence="3" id="KW-1185">Reference proteome</keyword>
<dbReference type="AlphaFoldDB" id="A0A3R7CVW5"/>
<organism evidence="2 3">
    <name type="scientific">Aphanomyces invadans</name>
    <dbReference type="NCBI Taxonomy" id="157072"/>
    <lineage>
        <taxon>Eukaryota</taxon>
        <taxon>Sar</taxon>
        <taxon>Stramenopiles</taxon>
        <taxon>Oomycota</taxon>
        <taxon>Saprolegniomycetes</taxon>
        <taxon>Saprolegniales</taxon>
        <taxon>Verrucalvaceae</taxon>
        <taxon>Aphanomyces</taxon>
    </lineage>
</organism>